<sequence>IDSINGKKPENLLLRKRFMNCAGRLRLTDQYRLSTDTPSTDGFSGGPRFSPTNAGEWNFIGILTRATKIWNKCALLQQSTAFNYYYDFIENEEKQQQQQSTRRSLIDVFVFL</sequence>
<name>A0A8S2S029_9BILA</name>
<dbReference type="InterPro" id="IPR009003">
    <property type="entry name" value="Peptidase_S1_PA"/>
</dbReference>
<evidence type="ECO:0000313" key="2">
    <source>
        <dbReference type="EMBL" id="CAF4190332.1"/>
    </source>
</evidence>
<proteinExistence type="predicted"/>
<comment type="caution">
    <text evidence="2">The sequence shown here is derived from an EMBL/GenBank/DDBJ whole genome shotgun (WGS) entry which is preliminary data.</text>
</comment>
<feature type="non-terminal residue" evidence="2">
    <location>
        <position position="1"/>
    </location>
</feature>
<organism evidence="2 3">
    <name type="scientific">Didymodactylos carnosus</name>
    <dbReference type="NCBI Taxonomy" id="1234261"/>
    <lineage>
        <taxon>Eukaryota</taxon>
        <taxon>Metazoa</taxon>
        <taxon>Spiralia</taxon>
        <taxon>Gnathifera</taxon>
        <taxon>Rotifera</taxon>
        <taxon>Eurotatoria</taxon>
        <taxon>Bdelloidea</taxon>
        <taxon>Philodinida</taxon>
        <taxon>Philodinidae</taxon>
        <taxon>Didymodactylos</taxon>
    </lineage>
</organism>
<gene>
    <name evidence="1" type="ORF">OVA965_LOCUS32150</name>
    <name evidence="2" type="ORF">TMI583_LOCUS33005</name>
</gene>
<reference evidence="2" key="1">
    <citation type="submission" date="2021-02" db="EMBL/GenBank/DDBJ databases">
        <authorList>
            <person name="Nowell W R."/>
        </authorList>
    </citation>
    <scope>NUCLEOTIDE SEQUENCE</scope>
</reference>
<dbReference type="EMBL" id="CAJNOK010024805">
    <property type="protein sequence ID" value="CAF1381899.1"/>
    <property type="molecule type" value="Genomic_DNA"/>
</dbReference>
<dbReference type="SUPFAM" id="SSF50494">
    <property type="entry name" value="Trypsin-like serine proteases"/>
    <property type="match status" value="1"/>
</dbReference>
<evidence type="ECO:0000313" key="3">
    <source>
        <dbReference type="Proteomes" id="UP000682733"/>
    </source>
</evidence>
<dbReference type="AlphaFoldDB" id="A0A8S2S029"/>
<protein>
    <submittedName>
        <fullName evidence="2">Uncharacterized protein</fullName>
    </submittedName>
</protein>
<dbReference type="Proteomes" id="UP000682733">
    <property type="component" value="Unassembled WGS sequence"/>
</dbReference>
<dbReference type="Proteomes" id="UP000677228">
    <property type="component" value="Unassembled WGS sequence"/>
</dbReference>
<accession>A0A8S2S029</accession>
<evidence type="ECO:0000313" key="1">
    <source>
        <dbReference type="EMBL" id="CAF1381899.1"/>
    </source>
</evidence>
<dbReference type="EMBL" id="CAJOBA010046503">
    <property type="protein sequence ID" value="CAF4190332.1"/>
    <property type="molecule type" value="Genomic_DNA"/>
</dbReference>